<sequence length="100" mass="12030">MDERRQYFRIKNHGEIKASLYDTSLEVVEISSKGALIIKKQIDIPTEGIMQLQIHSFTMELSYKVIRMEEEKWVLLFNNEEQIDKLFTVLKRLRDERKKK</sequence>
<protein>
    <recommendedName>
        <fullName evidence="1">PilZ domain-containing protein</fullName>
    </recommendedName>
</protein>
<dbReference type="AlphaFoldDB" id="A0A0A2T5U4"/>
<evidence type="ECO:0000259" key="1">
    <source>
        <dbReference type="Pfam" id="PF22006"/>
    </source>
</evidence>
<dbReference type="Gene3D" id="2.40.10.430">
    <property type="match status" value="1"/>
</dbReference>
<name>A0A0A2T5U4_9GAMM</name>
<organism evidence="2 3">
    <name type="scientific">Legionella norrlandica</name>
    <dbReference type="NCBI Taxonomy" id="1498499"/>
    <lineage>
        <taxon>Bacteria</taxon>
        <taxon>Pseudomonadati</taxon>
        <taxon>Pseudomonadota</taxon>
        <taxon>Gammaproteobacteria</taxon>
        <taxon>Legionellales</taxon>
        <taxon>Legionellaceae</taxon>
        <taxon>Legionella</taxon>
    </lineage>
</organism>
<keyword evidence="3" id="KW-1185">Reference proteome</keyword>
<dbReference type="RefSeq" id="WP_035890519.1">
    <property type="nucleotide sequence ID" value="NZ_JNCF01000039.1"/>
</dbReference>
<comment type="caution">
    <text evidence="2">The sequence shown here is derived from an EMBL/GenBank/DDBJ whole genome shotgun (WGS) entry which is preliminary data.</text>
</comment>
<dbReference type="OrthoDB" id="5639485at2"/>
<dbReference type="Pfam" id="PF22006">
    <property type="entry name" value="PilZ-like"/>
    <property type="match status" value="1"/>
</dbReference>
<evidence type="ECO:0000313" key="3">
    <source>
        <dbReference type="Proteomes" id="UP000054422"/>
    </source>
</evidence>
<gene>
    <name evidence="2" type="ORF">EP47_11175</name>
</gene>
<proteinExistence type="predicted"/>
<dbReference type="SUPFAM" id="SSF141371">
    <property type="entry name" value="PilZ domain-like"/>
    <property type="match status" value="1"/>
</dbReference>
<dbReference type="InterPro" id="IPR009875">
    <property type="entry name" value="PilZ_domain"/>
</dbReference>
<dbReference type="GO" id="GO:0035438">
    <property type="term" value="F:cyclic-di-GMP binding"/>
    <property type="evidence" value="ECO:0007669"/>
    <property type="project" value="InterPro"/>
</dbReference>
<dbReference type="Proteomes" id="UP000054422">
    <property type="component" value="Unassembled WGS sequence"/>
</dbReference>
<evidence type="ECO:0000313" key="2">
    <source>
        <dbReference type="EMBL" id="KGP62803.1"/>
    </source>
</evidence>
<feature type="domain" description="PilZ" evidence="1">
    <location>
        <begin position="9"/>
        <end position="98"/>
    </location>
</feature>
<reference evidence="2 3" key="1">
    <citation type="submission" date="2014-05" db="EMBL/GenBank/DDBJ databases">
        <authorList>
            <person name="Rizzardi K."/>
            <person name="Winiecka-Krusnell J."/>
            <person name="Ramliden M."/>
            <person name="Alm E."/>
            <person name="Andersson S."/>
            <person name="Byfors S."/>
        </authorList>
    </citation>
    <scope>NUCLEOTIDE SEQUENCE [LARGE SCALE GENOMIC DNA]</scope>
    <source>
        <strain evidence="2 3">LEGN</strain>
    </source>
</reference>
<dbReference type="EMBL" id="JNCF01000039">
    <property type="protein sequence ID" value="KGP62803.1"/>
    <property type="molecule type" value="Genomic_DNA"/>
</dbReference>
<accession>A0A0A2T5U4</accession>
<dbReference type="STRING" id="1498499.EP47_11175"/>